<feature type="domain" description="C2H2-type" evidence="2">
    <location>
        <begin position="3"/>
        <end position="30"/>
    </location>
</feature>
<evidence type="ECO:0000313" key="3">
    <source>
        <dbReference type="EMBL" id="KAG9061630.1"/>
    </source>
</evidence>
<evidence type="ECO:0000313" key="4">
    <source>
        <dbReference type="Proteomes" id="UP000707451"/>
    </source>
</evidence>
<evidence type="ECO:0000256" key="1">
    <source>
        <dbReference type="PROSITE-ProRule" id="PRU00042"/>
    </source>
</evidence>
<dbReference type="EMBL" id="JAHRHY010000023">
    <property type="protein sequence ID" value="KAG9061630.1"/>
    <property type="molecule type" value="Genomic_DNA"/>
</dbReference>
<gene>
    <name evidence="3" type="ORF">KI688_007211</name>
</gene>
<dbReference type="OrthoDB" id="2322666at2759"/>
<dbReference type="PROSITE" id="PS00028">
    <property type="entry name" value="ZINC_FINGER_C2H2_1"/>
    <property type="match status" value="1"/>
</dbReference>
<keyword evidence="1" id="KW-0863">Zinc-finger</keyword>
<sequence>MTFSCHWCSKPYKTTRGLKRHLEGHHNEIAAAAERTTEHQDSSADVDMEGDKYAMDESDECEENNGVVSDIYEDQDESVATGRTRRSTRLVPKNVIGIAYTVCVIHAANSFKGLSEYKDEVDILFPTDAILVNGVVKTLDGHRRAEPTHWVTSSHKITPFTKYQLRNYKILVDHRFRLNSPFPNRVCATRDCGTAITWRTAGVLRRKVNANKSDQTMAYLKSVSLCLKCSGL</sequence>
<dbReference type="Proteomes" id="UP000707451">
    <property type="component" value="Unassembled WGS sequence"/>
</dbReference>
<accession>A0A9P8BMX1</accession>
<proteinExistence type="predicted"/>
<keyword evidence="4" id="KW-1185">Reference proteome</keyword>
<dbReference type="InterPro" id="IPR013087">
    <property type="entry name" value="Znf_C2H2_type"/>
</dbReference>
<comment type="caution">
    <text evidence="3">The sequence shown here is derived from an EMBL/GenBank/DDBJ whole genome shotgun (WGS) entry which is preliminary data.</text>
</comment>
<dbReference type="GO" id="GO:0008270">
    <property type="term" value="F:zinc ion binding"/>
    <property type="evidence" value="ECO:0007669"/>
    <property type="project" value="UniProtKB-KW"/>
</dbReference>
<organism evidence="3 4">
    <name type="scientific">Linnemannia hyalina</name>
    <dbReference type="NCBI Taxonomy" id="64524"/>
    <lineage>
        <taxon>Eukaryota</taxon>
        <taxon>Fungi</taxon>
        <taxon>Fungi incertae sedis</taxon>
        <taxon>Mucoromycota</taxon>
        <taxon>Mortierellomycotina</taxon>
        <taxon>Mortierellomycetes</taxon>
        <taxon>Mortierellales</taxon>
        <taxon>Mortierellaceae</taxon>
        <taxon>Linnemannia</taxon>
    </lineage>
</organism>
<dbReference type="AlphaFoldDB" id="A0A9P8BMX1"/>
<protein>
    <recommendedName>
        <fullName evidence="2">C2H2-type domain-containing protein</fullName>
    </recommendedName>
</protein>
<dbReference type="PROSITE" id="PS50157">
    <property type="entry name" value="ZINC_FINGER_C2H2_2"/>
    <property type="match status" value="1"/>
</dbReference>
<dbReference type="InterPro" id="IPR036236">
    <property type="entry name" value="Znf_C2H2_sf"/>
</dbReference>
<name>A0A9P8BMX1_9FUNG</name>
<keyword evidence="1" id="KW-0862">Zinc</keyword>
<evidence type="ECO:0000259" key="2">
    <source>
        <dbReference type="PROSITE" id="PS50157"/>
    </source>
</evidence>
<dbReference type="SUPFAM" id="SSF57667">
    <property type="entry name" value="beta-beta-alpha zinc fingers"/>
    <property type="match status" value="1"/>
</dbReference>
<reference evidence="3" key="1">
    <citation type="submission" date="2021-06" db="EMBL/GenBank/DDBJ databases">
        <title>Genome Sequence of Mortierella hyaline Strain SCG-10, a Cold-Adapted, Nitrate-Reducing Fungus Isolated from Soil in Minnesota, USA.</title>
        <authorList>
            <person name="Aldossari N."/>
        </authorList>
    </citation>
    <scope>NUCLEOTIDE SEQUENCE</scope>
    <source>
        <strain evidence="3">SCG-10</strain>
    </source>
</reference>
<keyword evidence="1" id="KW-0479">Metal-binding</keyword>